<evidence type="ECO:0000313" key="1">
    <source>
        <dbReference type="EMBL" id="KAE9020632.1"/>
    </source>
</evidence>
<protein>
    <submittedName>
        <fullName evidence="1">Uncharacterized protein</fullName>
    </submittedName>
</protein>
<name>A0A6A3LMN3_9STRA</name>
<proteinExistence type="predicted"/>
<accession>A0A6A3LMN3</accession>
<dbReference type="EMBL" id="QXFW01000206">
    <property type="protein sequence ID" value="KAE9020632.1"/>
    <property type="molecule type" value="Genomic_DNA"/>
</dbReference>
<reference evidence="1 2" key="1">
    <citation type="submission" date="2018-09" db="EMBL/GenBank/DDBJ databases">
        <title>Genomic investigation of the strawberry pathogen Phytophthora fragariae indicates pathogenicity is determined by transcriptional variation in three key races.</title>
        <authorList>
            <person name="Adams T.M."/>
            <person name="Armitage A.D."/>
            <person name="Sobczyk M.K."/>
            <person name="Bates H.J."/>
            <person name="Dunwell J.M."/>
            <person name="Nellist C.F."/>
            <person name="Harrison R.J."/>
        </authorList>
    </citation>
    <scope>NUCLEOTIDE SEQUENCE [LARGE SCALE GENOMIC DNA]</scope>
    <source>
        <strain evidence="1 2">SCRP245</strain>
    </source>
</reference>
<evidence type="ECO:0000313" key="2">
    <source>
        <dbReference type="Proteomes" id="UP000460718"/>
    </source>
</evidence>
<gene>
    <name evidence="1" type="ORF">PF011_g5322</name>
</gene>
<sequence>MIGKSSAQLPLDMACAAPSRVRNFCPQESGPIHEKIALEYGGTGAGGIGPVGLDDPGDLGPNGGSCIGGILGCCCACTTCCTAPQ</sequence>
<dbReference type="AlphaFoldDB" id="A0A6A3LMN3"/>
<dbReference type="Proteomes" id="UP000460718">
    <property type="component" value="Unassembled WGS sequence"/>
</dbReference>
<organism evidence="1 2">
    <name type="scientific">Phytophthora fragariae</name>
    <dbReference type="NCBI Taxonomy" id="53985"/>
    <lineage>
        <taxon>Eukaryota</taxon>
        <taxon>Sar</taxon>
        <taxon>Stramenopiles</taxon>
        <taxon>Oomycota</taxon>
        <taxon>Peronosporomycetes</taxon>
        <taxon>Peronosporales</taxon>
        <taxon>Peronosporaceae</taxon>
        <taxon>Phytophthora</taxon>
    </lineage>
</organism>
<comment type="caution">
    <text evidence="1">The sequence shown here is derived from an EMBL/GenBank/DDBJ whole genome shotgun (WGS) entry which is preliminary data.</text>
</comment>